<feature type="region of interest" description="Disordered" evidence="1">
    <location>
        <begin position="1"/>
        <end position="29"/>
    </location>
</feature>
<evidence type="ECO:0000313" key="3">
    <source>
        <dbReference type="Proteomes" id="UP001183643"/>
    </source>
</evidence>
<sequence>MRPPGEPGRAREEQAAEQERHVHGPDPRR</sequence>
<keyword evidence="3" id="KW-1185">Reference proteome</keyword>
<evidence type="ECO:0000256" key="1">
    <source>
        <dbReference type="SAM" id="MobiDB-lite"/>
    </source>
</evidence>
<protein>
    <submittedName>
        <fullName evidence="2">Uncharacterized protein</fullName>
    </submittedName>
</protein>
<dbReference type="AlphaFoldDB" id="A0AAE4CAI2"/>
<reference evidence="2" key="1">
    <citation type="submission" date="2023-07" db="EMBL/GenBank/DDBJ databases">
        <title>Sequencing the genomes of 1000 actinobacteria strains.</title>
        <authorList>
            <person name="Klenk H.-P."/>
        </authorList>
    </citation>
    <scope>NUCLEOTIDE SEQUENCE</scope>
    <source>
        <strain evidence="2">DSM 44707</strain>
    </source>
</reference>
<gene>
    <name evidence="2" type="ORF">J2S41_001413</name>
</gene>
<evidence type="ECO:0000313" key="2">
    <source>
        <dbReference type="EMBL" id="MDR7274635.1"/>
    </source>
</evidence>
<name>A0AAE4CAI2_9ACTN</name>
<proteinExistence type="predicted"/>
<feature type="compositionally biased region" description="Basic and acidic residues" evidence="1">
    <location>
        <begin position="8"/>
        <end position="29"/>
    </location>
</feature>
<organism evidence="2 3">
    <name type="scientific">Catenuloplanes atrovinosus</name>
    <dbReference type="NCBI Taxonomy" id="137266"/>
    <lineage>
        <taxon>Bacteria</taxon>
        <taxon>Bacillati</taxon>
        <taxon>Actinomycetota</taxon>
        <taxon>Actinomycetes</taxon>
        <taxon>Micromonosporales</taxon>
        <taxon>Micromonosporaceae</taxon>
        <taxon>Catenuloplanes</taxon>
    </lineage>
</organism>
<dbReference type="EMBL" id="JAVDYB010000001">
    <property type="protein sequence ID" value="MDR7274635.1"/>
    <property type="molecule type" value="Genomic_DNA"/>
</dbReference>
<accession>A0AAE4CAI2</accession>
<comment type="caution">
    <text evidence="2">The sequence shown here is derived from an EMBL/GenBank/DDBJ whole genome shotgun (WGS) entry which is preliminary data.</text>
</comment>
<dbReference type="Proteomes" id="UP001183643">
    <property type="component" value="Unassembled WGS sequence"/>
</dbReference>